<sequence length="118" mass="13245">PASHAAIVAHLQALIAARRFAEAQTLARKEAQADPEQPDWWDYLAKASDGRGDVLARRRALAEKLALDGAWPSAIRQLKEARDAKDVSFYDQSIIGARLLEFEARYKEEREDEKNGRG</sequence>
<comment type="caution">
    <text evidence="1">The sequence shown here is derived from an EMBL/GenBank/DDBJ whole genome shotgun (WGS) entry which is preliminary data.</text>
</comment>
<reference evidence="1 2" key="1">
    <citation type="submission" date="2019-09" db="EMBL/GenBank/DDBJ databases">
        <title>Draft genome sequences of 48 bacterial type strains from the CCUG.</title>
        <authorList>
            <person name="Tunovic T."/>
            <person name="Pineiro-Iglesias B."/>
            <person name="Unosson C."/>
            <person name="Inganas E."/>
            <person name="Ohlen M."/>
            <person name="Cardew S."/>
            <person name="Jensie-Markopoulos S."/>
            <person name="Salva-Serra F."/>
            <person name="Jaen-Luchoro D."/>
            <person name="Karlsson R."/>
            <person name="Svensson-Stadler L."/>
            <person name="Chun J."/>
            <person name="Moore E."/>
        </authorList>
    </citation>
    <scope>NUCLEOTIDE SEQUENCE [LARGE SCALE GENOMIC DNA]</scope>
    <source>
        <strain evidence="1 2">CCUG 65687</strain>
    </source>
</reference>
<dbReference type="AlphaFoldDB" id="A0A6L3MP65"/>
<proteinExistence type="predicted"/>
<dbReference type="EMBL" id="VZOL01001323">
    <property type="protein sequence ID" value="KAB0633056.1"/>
    <property type="molecule type" value="Genomic_DNA"/>
</dbReference>
<accession>A0A6L3MP65</accession>
<organism evidence="1 2">
    <name type="scientific">Burkholderia territorii</name>
    <dbReference type="NCBI Taxonomy" id="1503055"/>
    <lineage>
        <taxon>Bacteria</taxon>
        <taxon>Pseudomonadati</taxon>
        <taxon>Pseudomonadota</taxon>
        <taxon>Betaproteobacteria</taxon>
        <taxon>Burkholderiales</taxon>
        <taxon>Burkholderiaceae</taxon>
        <taxon>Burkholderia</taxon>
        <taxon>Burkholderia cepacia complex</taxon>
    </lineage>
</organism>
<evidence type="ECO:0000313" key="2">
    <source>
        <dbReference type="Proteomes" id="UP000473571"/>
    </source>
</evidence>
<evidence type="ECO:0000313" key="1">
    <source>
        <dbReference type="EMBL" id="KAB0633056.1"/>
    </source>
</evidence>
<name>A0A6L3MP65_9BURK</name>
<dbReference type="Proteomes" id="UP000473571">
    <property type="component" value="Unassembled WGS sequence"/>
</dbReference>
<feature type="non-terminal residue" evidence="1">
    <location>
        <position position="1"/>
    </location>
</feature>
<gene>
    <name evidence="1" type="ORF">F7R13_35295</name>
</gene>
<protein>
    <submittedName>
        <fullName evidence="1">M48 family peptidase</fullName>
    </submittedName>
</protein>